<evidence type="ECO:0000313" key="3">
    <source>
        <dbReference type="Proteomes" id="UP000466535"/>
    </source>
</evidence>
<feature type="compositionally biased region" description="Low complexity" evidence="1">
    <location>
        <begin position="1"/>
        <end position="19"/>
    </location>
</feature>
<dbReference type="RefSeq" id="WP_159764299.1">
    <property type="nucleotide sequence ID" value="NZ_WUUT01000004.1"/>
</dbReference>
<dbReference type="PROSITE" id="PS51257">
    <property type="entry name" value="PROKAR_LIPOPROTEIN"/>
    <property type="match status" value="1"/>
</dbReference>
<evidence type="ECO:0000313" key="2">
    <source>
        <dbReference type="EMBL" id="MXR52166.1"/>
    </source>
</evidence>
<protein>
    <recommendedName>
        <fullName evidence="4">Lipoprotein</fullName>
    </recommendedName>
</protein>
<sequence length="244" mass="25570">MKRRTLLAAAGAATTPLIAGCLGDDSPSDGGPSANETEPPANETDGQSREGDGTEGGDGQTTVEGEPLFEDSFSATSQGGFLAVNEAVETRSEAREAGFVLPDGEEELTLEAEVTENGTWESTQAEFPTVRVDEPITTDVSLELPNGLSGTLSDQQMTVAGRVRVVIEETGDQFGFEIEATTGESGSLSGAANFGEEPPTAVLVDNEFVIEEDTGNIFVDDFLGIPAEEPGTNWFEIEIELTGT</sequence>
<reference evidence="2 3" key="1">
    <citation type="submission" date="2019-12" db="EMBL/GenBank/DDBJ databases">
        <title>Isolation and characterization of three novel carbon monoxide-oxidizing members of Halobacteria from salione crusts and soils.</title>
        <authorList>
            <person name="Myers M.R."/>
            <person name="King G.M."/>
        </authorList>
    </citation>
    <scope>NUCLEOTIDE SEQUENCE [LARGE SCALE GENOMIC DNA]</scope>
    <source>
        <strain evidence="2 3">WSH3</strain>
    </source>
</reference>
<dbReference type="AlphaFoldDB" id="A0A6B0T7I1"/>
<feature type="region of interest" description="Disordered" evidence="1">
    <location>
        <begin position="1"/>
        <end position="65"/>
    </location>
</feature>
<organism evidence="2 3">
    <name type="scientific">Halovenus carboxidivorans</name>
    <dbReference type="NCBI Taxonomy" id="2692199"/>
    <lineage>
        <taxon>Archaea</taxon>
        <taxon>Methanobacteriati</taxon>
        <taxon>Methanobacteriota</taxon>
        <taxon>Stenosarchaea group</taxon>
        <taxon>Halobacteria</taxon>
        <taxon>Halobacteriales</taxon>
        <taxon>Haloarculaceae</taxon>
        <taxon>Halovenus</taxon>
    </lineage>
</organism>
<dbReference type="OrthoDB" id="163793at2157"/>
<proteinExistence type="predicted"/>
<evidence type="ECO:0000256" key="1">
    <source>
        <dbReference type="SAM" id="MobiDB-lite"/>
    </source>
</evidence>
<name>A0A6B0T7I1_9EURY</name>
<gene>
    <name evidence="2" type="ORF">GRX03_11210</name>
</gene>
<accession>A0A6B0T7I1</accession>
<dbReference type="EMBL" id="WUUT01000004">
    <property type="protein sequence ID" value="MXR52166.1"/>
    <property type="molecule type" value="Genomic_DNA"/>
</dbReference>
<evidence type="ECO:0008006" key="4">
    <source>
        <dbReference type="Google" id="ProtNLM"/>
    </source>
</evidence>
<comment type="caution">
    <text evidence="2">The sequence shown here is derived from an EMBL/GenBank/DDBJ whole genome shotgun (WGS) entry which is preliminary data.</text>
</comment>
<keyword evidence="3" id="KW-1185">Reference proteome</keyword>
<dbReference type="Proteomes" id="UP000466535">
    <property type="component" value="Unassembled WGS sequence"/>
</dbReference>